<proteinExistence type="inferred from homology"/>
<dbReference type="OrthoDB" id="433457at2759"/>
<comment type="similarity">
    <text evidence="2">Belongs to the DDB1 family.</text>
</comment>
<dbReference type="FunFam" id="2.130.10.10:FF:000629">
    <property type="entry name" value="UV-damaged DNA binding protein"/>
    <property type="match status" value="1"/>
</dbReference>
<dbReference type="InterPro" id="IPR050358">
    <property type="entry name" value="RSE1/DDB1/CFT1"/>
</dbReference>
<organism evidence="8 9">
    <name type="scientific">Truncatella angustata</name>
    <dbReference type="NCBI Taxonomy" id="152316"/>
    <lineage>
        <taxon>Eukaryota</taxon>
        <taxon>Fungi</taxon>
        <taxon>Dikarya</taxon>
        <taxon>Ascomycota</taxon>
        <taxon>Pezizomycotina</taxon>
        <taxon>Sordariomycetes</taxon>
        <taxon>Xylariomycetidae</taxon>
        <taxon>Amphisphaeriales</taxon>
        <taxon>Sporocadaceae</taxon>
        <taxon>Truncatella</taxon>
    </lineage>
</organism>
<evidence type="ECO:0000313" key="9">
    <source>
        <dbReference type="Proteomes" id="UP000758603"/>
    </source>
</evidence>
<feature type="domain" description="RSE1/DDB1/CPSF1 second beta-propeller" evidence="7">
    <location>
        <begin position="440"/>
        <end position="749"/>
    </location>
</feature>
<dbReference type="InterPro" id="IPR018846">
    <property type="entry name" value="Beta-prop_RSE1/DDB1/CPSF1_1st"/>
</dbReference>
<dbReference type="PANTHER" id="PTHR10644">
    <property type="entry name" value="DNA REPAIR/RNA PROCESSING CPSF FAMILY"/>
    <property type="match status" value="1"/>
</dbReference>
<dbReference type="RefSeq" id="XP_045963530.1">
    <property type="nucleotide sequence ID" value="XM_046109017.1"/>
</dbReference>
<comment type="subcellular location">
    <subcellularLocation>
        <location evidence="1">Nucleus</location>
    </subcellularLocation>
</comment>
<dbReference type="Pfam" id="PF23726">
    <property type="entry name" value="Beta-prop_RSE1_2nd"/>
    <property type="match status" value="1"/>
</dbReference>
<dbReference type="EMBL" id="JAGPXC010000001">
    <property type="protein sequence ID" value="KAH6659399.1"/>
    <property type="molecule type" value="Genomic_DNA"/>
</dbReference>
<dbReference type="GeneID" id="70137908"/>
<evidence type="ECO:0000259" key="5">
    <source>
        <dbReference type="Pfam" id="PF03178"/>
    </source>
</evidence>
<evidence type="ECO:0000256" key="4">
    <source>
        <dbReference type="ARBA" id="ARBA00023242"/>
    </source>
</evidence>
<dbReference type="InterPro" id="IPR004871">
    <property type="entry name" value="RSE1/DDB1/CPSF1_C"/>
</dbReference>
<keyword evidence="9" id="KW-1185">Reference proteome</keyword>
<comment type="caution">
    <text evidence="8">The sequence shown here is derived from an EMBL/GenBank/DDBJ whole genome shotgun (WGS) entry which is preliminary data.</text>
</comment>
<evidence type="ECO:0000259" key="7">
    <source>
        <dbReference type="Pfam" id="PF23726"/>
    </source>
</evidence>
<dbReference type="SUPFAM" id="SSF50998">
    <property type="entry name" value="Quinoprotein alcohol dehydrogenase-like"/>
    <property type="match status" value="1"/>
</dbReference>
<evidence type="ECO:0000313" key="8">
    <source>
        <dbReference type="EMBL" id="KAH6659399.1"/>
    </source>
</evidence>
<dbReference type="InterPro" id="IPR011047">
    <property type="entry name" value="Quinoprotein_ADH-like_sf"/>
</dbReference>
<dbReference type="Pfam" id="PF10433">
    <property type="entry name" value="Beta-prop_RSE1_1st"/>
    <property type="match status" value="1"/>
</dbReference>
<reference evidence="8" key="1">
    <citation type="journal article" date="2021" name="Nat. Commun.">
        <title>Genetic determinants of endophytism in the Arabidopsis root mycobiome.</title>
        <authorList>
            <person name="Mesny F."/>
            <person name="Miyauchi S."/>
            <person name="Thiergart T."/>
            <person name="Pickel B."/>
            <person name="Atanasova L."/>
            <person name="Karlsson M."/>
            <person name="Huettel B."/>
            <person name="Barry K.W."/>
            <person name="Haridas S."/>
            <person name="Chen C."/>
            <person name="Bauer D."/>
            <person name="Andreopoulos W."/>
            <person name="Pangilinan J."/>
            <person name="LaButti K."/>
            <person name="Riley R."/>
            <person name="Lipzen A."/>
            <person name="Clum A."/>
            <person name="Drula E."/>
            <person name="Henrissat B."/>
            <person name="Kohler A."/>
            <person name="Grigoriev I.V."/>
            <person name="Martin F.M."/>
            <person name="Hacquard S."/>
        </authorList>
    </citation>
    <scope>NUCLEOTIDE SEQUENCE</scope>
    <source>
        <strain evidence="8">MPI-SDFR-AT-0073</strain>
    </source>
</reference>
<evidence type="ECO:0000256" key="1">
    <source>
        <dbReference type="ARBA" id="ARBA00004123"/>
    </source>
</evidence>
<accession>A0A9P8UWS7</accession>
<sequence length="1156" mass="128452">MAYVAPIHRPNSIRHAVRARLFPGEDEEDECLVVAKANRLEFWKLDHESESLVLVDTKVIFGAISMLQKVSPKDAELDLLFVGTDRFHYFTLGWDPETKALETIQSFNDMNEKHMRDSQSQDKCITDPTGRYMVVLLWEGVLNILRLGSRKNARLDIQWQDQCRINELFIKSATFLHVETGKPKVAFLYQTRTDIPDAQVVTYNLYSDEKNTQVSRFEPRDQVDRFEIQDPGAAMLIPVGRGQEDHKRYIIRNAAQARAQLGGFIVVGETRLLYYDDAAKKTVESALTEASIFVAWAEYDVSHYFVADDYGTMWLLEIVLDGGAVVSGLEMKKIGVTSRPNTLTYIGSDLLFVGAHYGDSQVFKVNAEGDWTLEQVQEIPNISPVLDFTIMDMGNREGEDQTTNEYSSGQARIVAGSGVFKDGSLRSVRSGVGLEDIGILAEMEGIQALFPIRSQAPSKADTLFVSFLLETRAFVFQPSGDIEEIDSFKGLSLQEQTLLALNISQGRLLQVTPTTVYLVDLEGGVVISTWQPSNGGAITNASANDKWILLSIDGHNLVSLQIQQDLAEAQQNEPADNDQIACVHLPPQYSNIGVVGFWKSGKVSIVNLETLQPLHSESLRRKDDTTSIPRDLALAQIVPPSIGGPTLFVAMEDGLVITFNVAASDFSLSARKSIVLGTRYARLQLLPLQNGIYNVFSSSEHPSLIYASEGRIIYSAVTAQDAICVCSFDSEAFPNSIVVAAENQLKIAVLDRERRTHVKSLPMGQTVRRLAYSRNERAFALGCIKREVVNNEEVITSTIKLVDEVIFDKVGHDFVLDTSSSLEMVEAVIRAELPDSYGTRAERFIVGTSFPNDTQPNPGSKDNVKGRILVFGIDSERNLYQIASHNLKGACRCLGVVGDNIVAALAKTVVVYRYNEVTSSSAKLNRLASYRPSTYPVDLAVEGSIIAVADLMKSMTLIEFTPPQDDQPAKLEEIARHHHAAWATAVGHVEGSSWLEADANGNLMVLRPNEQGATEEDKKRMDILGEMNLGEMVNRIRKVTVDSSESAIVVPRAFLATVEGGIYLFGTISSRYQDLLIRFQANLVRVIKTIGDIQFDTYRSFRNEQREGAGPFRFIDGELLERFIDMDENVQEEVCSGLGPDIETMRNLVEELKRLH</sequence>
<gene>
    <name evidence="8" type="ORF">BKA67DRAFT_685936</name>
</gene>
<dbReference type="GO" id="GO:0003676">
    <property type="term" value="F:nucleic acid binding"/>
    <property type="evidence" value="ECO:0007669"/>
    <property type="project" value="InterPro"/>
</dbReference>
<keyword evidence="4" id="KW-0539">Nucleus</keyword>
<dbReference type="Pfam" id="PF03178">
    <property type="entry name" value="CPSF_A"/>
    <property type="match status" value="1"/>
</dbReference>
<dbReference type="Gene3D" id="1.10.150.910">
    <property type="match status" value="1"/>
</dbReference>
<dbReference type="AlphaFoldDB" id="A0A9P8UWS7"/>
<feature type="domain" description="RSE1/DDB1/CPSF1 first beta-propeller" evidence="6">
    <location>
        <begin position="12"/>
        <end position="379"/>
    </location>
</feature>
<dbReference type="GO" id="GO:0005634">
    <property type="term" value="C:nucleus"/>
    <property type="evidence" value="ECO:0007669"/>
    <property type="project" value="UniProtKB-SubCell"/>
</dbReference>
<evidence type="ECO:0000259" key="6">
    <source>
        <dbReference type="Pfam" id="PF10433"/>
    </source>
</evidence>
<evidence type="ECO:0000256" key="2">
    <source>
        <dbReference type="ARBA" id="ARBA00007453"/>
    </source>
</evidence>
<dbReference type="InterPro" id="IPR058543">
    <property type="entry name" value="Beta-prop_RSE1/DDB1/CPSF1_2nd"/>
</dbReference>
<dbReference type="Gene3D" id="2.130.10.10">
    <property type="entry name" value="YVTN repeat-like/Quinoprotein amine dehydrogenase"/>
    <property type="match status" value="3"/>
</dbReference>
<feature type="domain" description="RSE1/DDB1/CPSF1 C-terminal" evidence="5">
    <location>
        <begin position="797"/>
        <end position="1125"/>
    </location>
</feature>
<dbReference type="Proteomes" id="UP000758603">
    <property type="component" value="Unassembled WGS sequence"/>
</dbReference>
<dbReference type="InterPro" id="IPR015943">
    <property type="entry name" value="WD40/YVTN_repeat-like_dom_sf"/>
</dbReference>
<evidence type="ECO:0000256" key="3">
    <source>
        <dbReference type="ARBA" id="ARBA00014577"/>
    </source>
</evidence>
<protein>
    <recommendedName>
        <fullName evidence="3">DNA damage-binding protein 1</fullName>
    </recommendedName>
</protein>
<name>A0A9P8UWS7_9PEZI</name>